<dbReference type="PANTHER" id="PTHR20836:SF7">
    <property type="entry name" value="4-HYDROXY-TETRAHYDRODIPICOLINATE REDUCTASE"/>
    <property type="match status" value="1"/>
</dbReference>
<feature type="domain" description="Dihydrodipicolinate reductase C-terminal" evidence="15">
    <location>
        <begin position="115"/>
        <end position="248"/>
    </location>
</feature>
<evidence type="ECO:0000256" key="9">
    <source>
        <dbReference type="ARBA" id="ARBA00023002"/>
    </source>
</evidence>
<evidence type="ECO:0000313" key="17">
    <source>
        <dbReference type="EMBL" id="HIU21334.1"/>
    </source>
</evidence>
<dbReference type="GO" id="GO:0050661">
    <property type="term" value="F:NADP binding"/>
    <property type="evidence" value="ECO:0007669"/>
    <property type="project" value="UniProtKB-UniRule"/>
</dbReference>
<evidence type="ECO:0000256" key="6">
    <source>
        <dbReference type="ARBA" id="ARBA00022840"/>
    </source>
</evidence>
<evidence type="ECO:0000256" key="1">
    <source>
        <dbReference type="ARBA" id="ARBA00006642"/>
    </source>
</evidence>
<gene>
    <name evidence="12" type="primary">dapB</name>
    <name evidence="17" type="ORF">IAD51_03745</name>
</gene>
<keyword evidence="3 12" id="KW-0028">Amino-acid biosynthesis</keyword>
<dbReference type="NCBIfam" id="TIGR00036">
    <property type="entry name" value="dapB"/>
    <property type="match status" value="1"/>
</dbReference>
<dbReference type="Gene3D" id="3.40.50.720">
    <property type="entry name" value="NAD(P)-binding Rossmann-like Domain"/>
    <property type="match status" value="1"/>
</dbReference>
<dbReference type="PROSITE" id="PS01298">
    <property type="entry name" value="DAPB"/>
    <property type="match status" value="1"/>
</dbReference>
<comment type="subcellular location">
    <subcellularLocation>
        <location evidence="12">Cytoplasm</location>
    </subcellularLocation>
</comment>
<keyword evidence="7 12" id="KW-0521">NADP</keyword>
<evidence type="ECO:0000256" key="5">
    <source>
        <dbReference type="ARBA" id="ARBA00022777"/>
    </source>
</evidence>
<dbReference type="Gene3D" id="3.30.2130.10">
    <property type="entry name" value="VC0802-like"/>
    <property type="match status" value="1"/>
</dbReference>
<evidence type="ECO:0000256" key="7">
    <source>
        <dbReference type="ARBA" id="ARBA00022857"/>
    </source>
</evidence>
<comment type="function">
    <text evidence="12">Catalyzes the conversion of 4-hydroxy-tetrahydrodipicolinate (HTPA) to tetrahydrodipicolinate.</text>
</comment>
<feature type="active site" description="Proton donor/acceptor" evidence="12">
    <location>
        <position position="142"/>
    </location>
</feature>
<feature type="binding site" evidence="12">
    <location>
        <begin position="152"/>
        <end position="153"/>
    </location>
    <ligand>
        <name>(S)-2,3,4,5-tetrahydrodipicolinate</name>
        <dbReference type="ChEBI" id="CHEBI:16845"/>
    </ligand>
</feature>
<name>A0A9D1HRS8_9FIRM</name>
<dbReference type="HAMAP" id="MF_00102">
    <property type="entry name" value="DapB"/>
    <property type="match status" value="1"/>
</dbReference>
<dbReference type="CDD" id="cd02274">
    <property type="entry name" value="DHDPR_N"/>
    <property type="match status" value="1"/>
</dbReference>
<comment type="similarity">
    <text evidence="1 12">Belongs to the DapB family.</text>
</comment>
<comment type="catalytic activity">
    <reaction evidence="12">
        <text>(S)-2,3,4,5-tetrahydrodipicolinate + NADP(+) + H2O = (2S,4S)-4-hydroxy-2,3,4,5-tetrahydrodipicolinate + NADPH + H(+)</text>
        <dbReference type="Rhea" id="RHEA:35331"/>
        <dbReference type="ChEBI" id="CHEBI:15377"/>
        <dbReference type="ChEBI" id="CHEBI:15378"/>
        <dbReference type="ChEBI" id="CHEBI:16845"/>
        <dbReference type="ChEBI" id="CHEBI:57783"/>
        <dbReference type="ChEBI" id="CHEBI:58349"/>
        <dbReference type="ChEBI" id="CHEBI:67139"/>
        <dbReference type="EC" id="1.17.1.8"/>
    </reaction>
</comment>
<feature type="binding site" evidence="12">
    <location>
        <begin position="8"/>
        <end position="13"/>
    </location>
    <ligand>
        <name>NAD(+)</name>
        <dbReference type="ChEBI" id="CHEBI:57540"/>
    </ligand>
</feature>
<comment type="caution">
    <text evidence="12">Was originally thought to be a dihydrodipicolinate reductase (DHDPR), catalyzing the conversion of dihydrodipicolinate to tetrahydrodipicolinate. However, it was shown in E.coli that the substrate of the enzymatic reaction is not dihydrodipicolinate (DHDP) but in fact (2S,4S)-4-hydroxy-2,3,4,5-tetrahydrodipicolinic acid (HTPA), the product released by the DapA-catalyzed reaction.</text>
</comment>
<keyword evidence="5" id="KW-0808">Transferase</keyword>
<evidence type="ECO:0000313" key="18">
    <source>
        <dbReference type="Proteomes" id="UP000824088"/>
    </source>
</evidence>
<protein>
    <recommendedName>
        <fullName evidence="12 13">4-hydroxy-tetrahydrodipicolinate reductase</fullName>
        <shortName evidence="12">HTPA reductase</shortName>
        <ecNumber evidence="12 13">1.17.1.8</ecNumber>
    </recommendedName>
</protein>
<keyword evidence="4" id="KW-0547">Nucleotide-binding</keyword>
<feature type="binding site" evidence="12">
    <location>
        <position position="143"/>
    </location>
    <ligand>
        <name>(S)-2,3,4,5-tetrahydrodipicolinate</name>
        <dbReference type="ChEBI" id="CHEBI:16845"/>
    </ligand>
</feature>
<dbReference type="InterPro" id="IPR054352">
    <property type="entry name" value="ACT_Aspartokinase"/>
</dbReference>
<dbReference type="GO" id="GO:0019877">
    <property type="term" value="P:diaminopimelate biosynthetic process"/>
    <property type="evidence" value="ECO:0007669"/>
    <property type="project" value="UniProtKB-UniRule"/>
</dbReference>
<evidence type="ECO:0000256" key="2">
    <source>
        <dbReference type="ARBA" id="ARBA00022490"/>
    </source>
</evidence>
<evidence type="ECO:0000256" key="4">
    <source>
        <dbReference type="ARBA" id="ARBA00022741"/>
    </source>
</evidence>
<proteinExistence type="inferred from homology"/>
<dbReference type="GO" id="GO:0016726">
    <property type="term" value="F:oxidoreductase activity, acting on CH or CH2 groups, NAD or NADP as acceptor"/>
    <property type="evidence" value="ECO:0007669"/>
    <property type="project" value="UniProtKB-UniRule"/>
</dbReference>
<feature type="binding site" evidence="12">
    <location>
        <begin position="109"/>
        <end position="112"/>
    </location>
    <ligand>
        <name>NAD(+)</name>
        <dbReference type="ChEBI" id="CHEBI:57540"/>
    </ligand>
</feature>
<dbReference type="GO" id="GO:0005829">
    <property type="term" value="C:cytosol"/>
    <property type="evidence" value="ECO:0007669"/>
    <property type="project" value="TreeGrafter"/>
</dbReference>
<evidence type="ECO:0000256" key="13">
    <source>
        <dbReference type="NCBIfam" id="TIGR00036"/>
    </source>
</evidence>
<evidence type="ECO:0000259" key="16">
    <source>
        <dbReference type="Pfam" id="PF22468"/>
    </source>
</evidence>
<keyword evidence="9 12" id="KW-0560">Oxidoreductase</keyword>
<dbReference type="AlphaFoldDB" id="A0A9D1HRS8"/>
<evidence type="ECO:0000259" key="14">
    <source>
        <dbReference type="Pfam" id="PF01113"/>
    </source>
</evidence>
<feature type="binding site" evidence="12">
    <location>
        <begin position="85"/>
        <end position="87"/>
    </location>
    <ligand>
        <name>NAD(+)</name>
        <dbReference type="ChEBI" id="CHEBI:57540"/>
    </ligand>
</feature>
<dbReference type="EC" id="1.17.1.8" evidence="12 13"/>
<evidence type="ECO:0000256" key="3">
    <source>
        <dbReference type="ARBA" id="ARBA00022605"/>
    </source>
</evidence>
<dbReference type="GO" id="GO:0051287">
    <property type="term" value="F:NAD binding"/>
    <property type="evidence" value="ECO:0007669"/>
    <property type="project" value="UniProtKB-UniRule"/>
</dbReference>
<reference evidence="17" key="2">
    <citation type="journal article" date="2021" name="PeerJ">
        <title>Extensive microbial diversity within the chicken gut microbiome revealed by metagenomics and culture.</title>
        <authorList>
            <person name="Gilroy R."/>
            <person name="Ravi A."/>
            <person name="Getino M."/>
            <person name="Pursley I."/>
            <person name="Horton D.L."/>
            <person name="Alikhan N.F."/>
            <person name="Baker D."/>
            <person name="Gharbi K."/>
            <person name="Hall N."/>
            <person name="Watson M."/>
            <person name="Adriaenssens E.M."/>
            <person name="Foster-Nyarko E."/>
            <person name="Jarju S."/>
            <person name="Secka A."/>
            <person name="Antonio M."/>
            <person name="Oren A."/>
            <person name="Chaudhuri R.R."/>
            <person name="La Ragione R."/>
            <person name="Hildebrand F."/>
            <person name="Pallen M.J."/>
        </authorList>
    </citation>
    <scope>NUCLEOTIDE SEQUENCE</scope>
    <source>
        <strain evidence="17">1063</strain>
    </source>
</reference>
<keyword evidence="8 12" id="KW-0220">Diaminopimelate biosynthesis</keyword>
<comment type="subunit">
    <text evidence="12">Homotetramer.</text>
</comment>
<dbReference type="Pfam" id="PF05173">
    <property type="entry name" value="DapB_C"/>
    <property type="match status" value="1"/>
</dbReference>
<dbReference type="FunFam" id="3.30.360.10:FF:000009">
    <property type="entry name" value="4-hydroxy-tetrahydrodipicolinate reductase"/>
    <property type="match status" value="1"/>
</dbReference>
<dbReference type="GO" id="GO:0005524">
    <property type="term" value="F:ATP binding"/>
    <property type="evidence" value="ECO:0007669"/>
    <property type="project" value="UniProtKB-KW"/>
</dbReference>
<dbReference type="GO" id="GO:0009089">
    <property type="term" value="P:lysine biosynthetic process via diaminopimelate"/>
    <property type="evidence" value="ECO:0007669"/>
    <property type="project" value="UniProtKB-UniRule"/>
</dbReference>
<comment type="pathway">
    <text evidence="12">Amino-acid biosynthesis; L-lysine biosynthesis via DAP pathway; (S)-tetrahydrodipicolinate from L-aspartate: step 4/4.</text>
</comment>
<dbReference type="Gene3D" id="3.30.360.10">
    <property type="entry name" value="Dihydrodipicolinate Reductase, domain 2"/>
    <property type="match status" value="1"/>
</dbReference>
<feature type="active site" description="Proton donor" evidence="12">
    <location>
        <position position="146"/>
    </location>
</feature>
<dbReference type="InterPro" id="IPR022664">
    <property type="entry name" value="DapB_N_CS"/>
</dbReference>
<keyword evidence="11 12" id="KW-0457">Lysine biosynthesis</keyword>
<dbReference type="SUPFAM" id="SSF55347">
    <property type="entry name" value="Glyceraldehyde-3-phosphate dehydrogenase-like, C-terminal domain"/>
    <property type="match status" value="1"/>
</dbReference>
<dbReference type="Pfam" id="PF01113">
    <property type="entry name" value="DapB_N"/>
    <property type="match status" value="1"/>
</dbReference>
<keyword evidence="5" id="KW-0418">Kinase</keyword>
<accession>A0A9D1HRS8</accession>
<dbReference type="InterPro" id="IPR000846">
    <property type="entry name" value="DapB_N"/>
</dbReference>
<dbReference type="SUPFAM" id="SSF51735">
    <property type="entry name" value="NAD(P)-binding Rossmann-fold domains"/>
    <property type="match status" value="1"/>
</dbReference>
<dbReference type="InterPro" id="IPR036291">
    <property type="entry name" value="NAD(P)-bd_dom_sf"/>
</dbReference>
<comment type="caution">
    <text evidence="12">Lacks conserved residue(s) required for the propagation of feature annotation.</text>
</comment>
<dbReference type="SUPFAM" id="SSF55021">
    <property type="entry name" value="ACT-like"/>
    <property type="match status" value="1"/>
</dbReference>
<dbReference type="GO" id="GO:0008839">
    <property type="term" value="F:4-hydroxy-tetrahydrodipicolinate reductase"/>
    <property type="evidence" value="ECO:0007669"/>
    <property type="project" value="UniProtKB-UniRule"/>
</dbReference>
<feature type="domain" description="Dihydrodipicolinate reductase N-terminal" evidence="14">
    <location>
        <begin position="2"/>
        <end position="112"/>
    </location>
</feature>
<comment type="catalytic activity">
    <reaction evidence="12">
        <text>(S)-2,3,4,5-tetrahydrodipicolinate + NAD(+) + H2O = (2S,4S)-4-hydroxy-2,3,4,5-tetrahydrodipicolinate + NADH + H(+)</text>
        <dbReference type="Rhea" id="RHEA:35323"/>
        <dbReference type="ChEBI" id="CHEBI:15377"/>
        <dbReference type="ChEBI" id="CHEBI:15378"/>
        <dbReference type="ChEBI" id="CHEBI:16845"/>
        <dbReference type="ChEBI" id="CHEBI:57540"/>
        <dbReference type="ChEBI" id="CHEBI:57945"/>
        <dbReference type="ChEBI" id="CHEBI:67139"/>
        <dbReference type="EC" id="1.17.1.8"/>
    </reaction>
</comment>
<dbReference type="GO" id="GO:0016301">
    <property type="term" value="F:kinase activity"/>
    <property type="evidence" value="ECO:0007669"/>
    <property type="project" value="UniProtKB-KW"/>
</dbReference>
<reference evidence="17" key="1">
    <citation type="submission" date="2020-10" db="EMBL/GenBank/DDBJ databases">
        <authorList>
            <person name="Gilroy R."/>
        </authorList>
    </citation>
    <scope>NUCLEOTIDE SEQUENCE</scope>
    <source>
        <strain evidence="17">1063</strain>
    </source>
</reference>
<evidence type="ECO:0000256" key="8">
    <source>
        <dbReference type="ARBA" id="ARBA00022915"/>
    </source>
</evidence>
<evidence type="ECO:0000256" key="11">
    <source>
        <dbReference type="ARBA" id="ARBA00023154"/>
    </source>
</evidence>
<keyword evidence="6" id="KW-0067">ATP-binding</keyword>
<dbReference type="Pfam" id="PF22468">
    <property type="entry name" value="ACT_9"/>
    <property type="match status" value="1"/>
</dbReference>
<dbReference type="PANTHER" id="PTHR20836">
    <property type="entry name" value="DIHYDRODIPICOLINATE REDUCTASE"/>
    <property type="match status" value="1"/>
</dbReference>
<evidence type="ECO:0000256" key="12">
    <source>
        <dbReference type="HAMAP-Rule" id="MF_00102"/>
    </source>
</evidence>
<dbReference type="EMBL" id="DVMN01000064">
    <property type="protein sequence ID" value="HIU21334.1"/>
    <property type="molecule type" value="Genomic_DNA"/>
</dbReference>
<evidence type="ECO:0000256" key="10">
    <source>
        <dbReference type="ARBA" id="ARBA00023027"/>
    </source>
</evidence>
<keyword evidence="10 12" id="KW-0520">NAD</keyword>
<organism evidence="17 18">
    <name type="scientific">Candidatus Limadaptatus stercorigallinarum</name>
    <dbReference type="NCBI Taxonomy" id="2840845"/>
    <lineage>
        <taxon>Bacteria</taxon>
        <taxon>Bacillati</taxon>
        <taxon>Bacillota</taxon>
        <taxon>Clostridia</taxon>
        <taxon>Eubacteriales</taxon>
        <taxon>Candidatus Limadaptatus</taxon>
    </lineage>
</organism>
<dbReference type="InterPro" id="IPR023940">
    <property type="entry name" value="DHDPR_bac"/>
</dbReference>
<comment type="caution">
    <text evidence="17">The sequence shown here is derived from an EMBL/GenBank/DDBJ whole genome shotgun (WGS) entry which is preliminary data.</text>
</comment>
<feature type="domain" description="Aspartokinase ACT" evidence="16">
    <location>
        <begin position="337"/>
        <end position="393"/>
    </location>
</feature>
<dbReference type="Proteomes" id="UP000824088">
    <property type="component" value="Unassembled WGS sequence"/>
</dbReference>
<dbReference type="InterPro" id="IPR045865">
    <property type="entry name" value="ACT-like_dom_sf"/>
</dbReference>
<sequence>MIKIAVSGAAGRIGRTIYKSLIGSTEFEAVFGVDVNGADDLPYPVYRKFADAPLDADVVVDFSSPAALDDILAYAAEKRARLVLATTGYTPEQEKRIEYAAKDVPVFRASNMSLGVNLLGNLAKEAAKFLGEDYDIEIVETHHNRKLDSPSGTALTLAQEINSVRDNSLTPVYGRHEAHRRREKNEIGIHAVRGGTVVGKHEIMFLGTGEVITLAHESENKEVFVRGALRAAKFLMTKTSGLYDMTSIIAQNYAVTSVSTEEDVALVTLPRIAFDDFLALLDAIKGNDINLDMISHHFNPDETAAASFTLKGSDLKKAEGYIPACTLQKTVRGAAKITAEGAGMEHKSGVAADVLSLLRDAGAEVFAITTSETQISCCIDAKSLPAAEAALKKYYGIK</sequence>
<keyword evidence="2 12" id="KW-0963">Cytoplasm</keyword>
<evidence type="ECO:0000259" key="15">
    <source>
        <dbReference type="Pfam" id="PF05173"/>
    </source>
</evidence>
<dbReference type="InterPro" id="IPR022663">
    <property type="entry name" value="DapB_C"/>
</dbReference>